<evidence type="ECO:0000259" key="3">
    <source>
        <dbReference type="PROSITE" id="PS51203"/>
    </source>
</evidence>
<reference evidence="4" key="1">
    <citation type="submission" date="2020-05" db="EMBL/GenBank/DDBJ databases">
        <title>Phylogenomic resolution of chytrid fungi.</title>
        <authorList>
            <person name="Stajich J.E."/>
            <person name="Amses K."/>
            <person name="Simmons R."/>
            <person name="Seto K."/>
            <person name="Myers J."/>
            <person name="Bonds A."/>
            <person name="Quandt C.A."/>
            <person name="Barry K."/>
            <person name="Liu P."/>
            <person name="Grigoriev I."/>
            <person name="Longcore J.E."/>
            <person name="James T.Y."/>
        </authorList>
    </citation>
    <scope>NUCLEOTIDE SEQUENCE</scope>
    <source>
        <strain evidence="4">JEL0513</strain>
    </source>
</reference>
<dbReference type="CDD" id="cd06463">
    <property type="entry name" value="p23_like"/>
    <property type="match status" value="1"/>
</dbReference>
<dbReference type="GO" id="GO:0051082">
    <property type="term" value="F:unfolded protein binding"/>
    <property type="evidence" value="ECO:0007669"/>
    <property type="project" value="TreeGrafter"/>
</dbReference>
<feature type="domain" description="CS" evidence="3">
    <location>
        <begin position="1"/>
        <end position="89"/>
    </location>
</feature>
<dbReference type="Proteomes" id="UP001211907">
    <property type="component" value="Unassembled WGS sequence"/>
</dbReference>
<evidence type="ECO:0000256" key="1">
    <source>
        <dbReference type="ARBA" id="ARBA00005607"/>
    </source>
</evidence>
<comment type="caution">
    <text evidence="4">The sequence shown here is derived from an EMBL/GenBank/DDBJ whole genome shotgun (WGS) entry which is preliminary data.</text>
</comment>
<sequence>MLTPHFSTTQTDDAVILTIKTPYVKGSDVEFFVDDCEFKLHIHPYFLRLTFPHAIIENGHETARYDVSRGEITVSLPKKEPGLFFEDLDLLAKLLVTGRGSTATVATAAIASSVNKVSTKTGGLMGRPMIEEIGGNNYMAENDNNEEEEEDEMDEGFDWMLPQELPESDLITGVKYGFNNSYSGFASHVAEIGRDIIDIDNIDKSTPDSRRTERIEKEDAKFDEEYYISDFMNQSEDIERIIKFKPEFWTSLKKIQQHAKLNPTASIMSEIETPIFKSESPVNPEEPISLNMISSSGNITRHIENLKFASDHAIMLESIQDITMNQQTTENPNQLSESTTILSNTPNPPSSLLQKDPRQSNQTNTVTSTSNDINDWLPFTTEEQKEMISLPTRKLLLETEARTVTKSLYLGLVDLCFAYCYDHRTMEGESTVESAWTVAKLSPTLSTFESFGTLHETLVACVRRALAYPLYRNFALCTRVKDDVAILFKLGKRALVKILLGVRRLMRGDDACFVFDRLYLEDYCLWIQSSWCNDKIIRELGSEIHHYELSKSSIGWDLEELELLAVQVE</sequence>
<dbReference type="InterPro" id="IPR007009">
    <property type="entry name" value="Shq1_C"/>
</dbReference>
<dbReference type="PANTHER" id="PTHR12967">
    <property type="entry name" value="PROTEIN SHQ1 HOMOLOG"/>
    <property type="match status" value="1"/>
</dbReference>
<feature type="compositionally biased region" description="Polar residues" evidence="2">
    <location>
        <begin position="328"/>
        <end position="353"/>
    </location>
</feature>
<feature type="compositionally biased region" description="Low complexity" evidence="2">
    <location>
        <begin position="359"/>
        <end position="371"/>
    </location>
</feature>
<keyword evidence="5" id="KW-1185">Reference proteome</keyword>
<dbReference type="Gene3D" id="2.60.40.790">
    <property type="match status" value="1"/>
</dbReference>
<evidence type="ECO:0000313" key="4">
    <source>
        <dbReference type="EMBL" id="KAJ3124311.1"/>
    </source>
</evidence>
<name>A0AAD5T4E1_9FUNG</name>
<dbReference type="InterPro" id="IPR008978">
    <property type="entry name" value="HSP20-like_chaperone"/>
</dbReference>
<protein>
    <submittedName>
        <fullName evidence="4">Hsp90 cochaperone shq1</fullName>
    </submittedName>
</protein>
<dbReference type="InterPro" id="IPR007052">
    <property type="entry name" value="CS_dom"/>
</dbReference>
<organism evidence="4 5">
    <name type="scientific">Physocladia obscura</name>
    <dbReference type="NCBI Taxonomy" id="109957"/>
    <lineage>
        <taxon>Eukaryota</taxon>
        <taxon>Fungi</taxon>
        <taxon>Fungi incertae sedis</taxon>
        <taxon>Chytridiomycota</taxon>
        <taxon>Chytridiomycota incertae sedis</taxon>
        <taxon>Chytridiomycetes</taxon>
        <taxon>Chytridiales</taxon>
        <taxon>Chytriomycetaceae</taxon>
        <taxon>Physocladia</taxon>
    </lineage>
</organism>
<comment type="similarity">
    <text evidence="1">Belongs to the SHQ1 family.</text>
</comment>
<evidence type="ECO:0000313" key="5">
    <source>
        <dbReference type="Proteomes" id="UP001211907"/>
    </source>
</evidence>
<dbReference type="GO" id="GO:0000493">
    <property type="term" value="P:box H/ACA snoRNP assembly"/>
    <property type="evidence" value="ECO:0007669"/>
    <property type="project" value="InterPro"/>
</dbReference>
<dbReference type="PANTHER" id="PTHR12967:SF0">
    <property type="entry name" value="PROTEIN SHQ1 HOMOLOG"/>
    <property type="match status" value="1"/>
</dbReference>
<dbReference type="InterPro" id="IPR048696">
    <property type="entry name" value="SHQ1-like_CS"/>
</dbReference>
<dbReference type="PROSITE" id="PS51203">
    <property type="entry name" value="CS"/>
    <property type="match status" value="1"/>
</dbReference>
<evidence type="ECO:0000256" key="2">
    <source>
        <dbReference type="SAM" id="MobiDB-lite"/>
    </source>
</evidence>
<accession>A0AAD5T4E1</accession>
<feature type="region of interest" description="Disordered" evidence="2">
    <location>
        <begin position="328"/>
        <end position="371"/>
    </location>
</feature>
<dbReference type="InterPro" id="IPR039742">
    <property type="entry name" value="Shq1"/>
</dbReference>
<dbReference type="EMBL" id="JADGJH010000680">
    <property type="protein sequence ID" value="KAJ3124311.1"/>
    <property type="molecule type" value="Genomic_DNA"/>
</dbReference>
<proteinExistence type="inferred from homology"/>
<dbReference type="GO" id="GO:0005654">
    <property type="term" value="C:nucleoplasm"/>
    <property type="evidence" value="ECO:0007669"/>
    <property type="project" value="TreeGrafter"/>
</dbReference>
<dbReference type="SUPFAM" id="SSF49764">
    <property type="entry name" value="HSP20-like chaperones"/>
    <property type="match status" value="1"/>
</dbReference>
<gene>
    <name evidence="4" type="primary">SHQ1</name>
    <name evidence="4" type="ORF">HK100_011286</name>
</gene>
<dbReference type="Pfam" id="PF21413">
    <property type="entry name" value="SHQ1-like_CS"/>
    <property type="match status" value="1"/>
</dbReference>
<dbReference type="GO" id="GO:0005737">
    <property type="term" value="C:cytoplasm"/>
    <property type="evidence" value="ECO:0007669"/>
    <property type="project" value="TreeGrafter"/>
</dbReference>
<dbReference type="Pfam" id="PF04925">
    <property type="entry name" value="SHQ1"/>
    <property type="match status" value="1"/>
</dbReference>
<dbReference type="AlphaFoldDB" id="A0AAD5T4E1"/>